<dbReference type="InterPro" id="IPR043128">
    <property type="entry name" value="Rev_trsase/Diguanyl_cyclase"/>
</dbReference>
<dbReference type="InterPro" id="IPR041373">
    <property type="entry name" value="RT_RNaseH"/>
</dbReference>
<accession>A0A016S640</accession>
<dbReference type="FunFam" id="3.30.70.270:FF:000020">
    <property type="entry name" value="Transposon Tf2-6 polyprotein-like Protein"/>
    <property type="match status" value="1"/>
</dbReference>
<organism evidence="9 10">
    <name type="scientific">Ancylostoma ceylanicum</name>
    <dbReference type="NCBI Taxonomy" id="53326"/>
    <lineage>
        <taxon>Eukaryota</taxon>
        <taxon>Metazoa</taxon>
        <taxon>Ecdysozoa</taxon>
        <taxon>Nematoda</taxon>
        <taxon>Chromadorea</taxon>
        <taxon>Rhabditida</taxon>
        <taxon>Rhabditina</taxon>
        <taxon>Rhabditomorpha</taxon>
        <taxon>Strongyloidea</taxon>
        <taxon>Ancylostomatidae</taxon>
        <taxon>Ancylostomatinae</taxon>
        <taxon>Ancylostoma</taxon>
    </lineage>
</organism>
<evidence type="ECO:0000256" key="4">
    <source>
        <dbReference type="ARBA" id="ARBA00022722"/>
    </source>
</evidence>
<dbReference type="Gene3D" id="3.10.20.370">
    <property type="match status" value="1"/>
</dbReference>
<evidence type="ECO:0000256" key="6">
    <source>
        <dbReference type="ARBA" id="ARBA00022801"/>
    </source>
</evidence>
<evidence type="ECO:0000313" key="10">
    <source>
        <dbReference type="Proteomes" id="UP000024635"/>
    </source>
</evidence>
<gene>
    <name evidence="9" type="primary">Acey_s0288.g1486</name>
    <name evidence="9" type="ORF">Y032_0288g1486</name>
</gene>
<dbReference type="Pfam" id="PF17917">
    <property type="entry name" value="RT_RNaseH"/>
    <property type="match status" value="1"/>
</dbReference>
<dbReference type="Proteomes" id="UP000024635">
    <property type="component" value="Unassembled WGS sequence"/>
</dbReference>
<dbReference type="OrthoDB" id="5920491at2759"/>
<keyword evidence="6" id="KW-0378">Hydrolase</keyword>
<evidence type="ECO:0000256" key="7">
    <source>
        <dbReference type="ARBA" id="ARBA00022918"/>
    </source>
</evidence>
<keyword evidence="10" id="KW-1185">Reference proteome</keyword>
<proteinExistence type="predicted"/>
<name>A0A016S640_9BILA</name>
<evidence type="ECO:0000256" key="2">
    <source>
        <dbReference type="ARBA" id="ARBA00022679"/>
    </source>
</evidence>
<evidence type="ECO:0000256" key="1">
    <source>
        <dbReference type="ARBA" id="ARBA00012493"/>
    </source>
</evidence>
<dbReference type="GO" id="GO:0004519">
    <property type="term" value="F:endonuclease activity"/>
    <property type="evidence" value="ECO:0007669"/>
    <property type="project" value="UniProtKB-KW"/>
</dbReference>
<keyword evidence="3" id="KW-0548">Nucleotidyltransferase</keyword>
<keyword evidence="7" id="KW-0695">RNA-directed DNA polymerase</keyword>
<feature type="domain" description="Reverse transcriptase RNase H-like" evidence="8">
    <location>
        <begin position="91"/>
        <end position="192"/>
    </location>
</feature>
<keyword evidence="4" id="KW-0540">Nuclease</keyword>
<dbReference type="STRING" id="53326.A0A016S640"/>
<evidence type="ECO:0000256" key="5">
    <source>
        <dbReference type="ARBA" id="ARBA00022759"/>
    </source>
</evidence>
<evidence type="ECO:0000313" key="9">
    <source>
        <dbReference type="EMBL" id="EYB85936.1"/>
    </source>
</evidence>
<dbReference type="PANTHER" id="PTHR37984">
    <property type="entry name" value="PROTEIN CBG26694"/>
    <property type="match status" value="1"/>
</dbReference>
<protein>
    <recommendedName>
        <fullName evidence="1">RNA-directed DNA polymerase</fullName>
        <ecNumber evidence="1">2.7.7.49</ecNumber>
    </recommendedName>
</protein>
<dbReference type="Gene3D" id="3.30.70.270">
    <property type="match status" value="1"/>
</dbReference>
<dbReference type="SUPFAM" id="SSF56672">
    <property type="entry name" value="DNA/RNA polymerases"/>
    <property type="match status" value="1"/>
</dbReference>
<dbReference type="GO" id="GO:0003964">
    <property type="term" value="F:RNA-directed DNA polymerase activity"/>
    <property type="evidence" value="ECO:0007669"/>
    <property type="project" value="UniProtKB-KW"/>
</dbReference>
<keyword evidence="2" id="KW-0808">Transferase</keyword>
<dbReference type="EMBL" id="JARK01001624">
    <property type="protein sequence ID" value="EYB85936.1"/>
    <property type="molecule type" value="Genomic_DNA"/>
</dbReference>
<reference evidence="10" key="1">
    <citation type="journal article" date="2015" name="Nat. Genet.">
        <title>The genome and transcriptome of the zoonotic hookworm Ancylostoma ceylanicum identify infection-specific gene families.</title>
        <authorList>
            <person name="Schwarz E.M."/>
            <person name="Hu Y."/>
            <person name="Antoshechkin I."/>
            <person name="Miller M.M."/>
            <person name="Sternberg P.W."/>
            <person name="Aroian R.V."/>
        </authorList>
    </citation>
    <scope>NUCLEOTIDE SEQUENCE</scope>
    <source>
        <strain evidence="10">HY135</strain>
    </source>
</reference>
<comment type="caution">
    <text evidence="9">The sequence shown here is derived from an EMBL/GenBank/DDBJ whole genome shotgun (WGS) entry which is preliminary data.</text>
</comment>
<evidence type="ECO:0000259" key="8">
    <source>
        <dbReference type="Pfam" id="PF17917"/>
    </source>
</evidence>
<dbReference type="FunFam" id="3.10.20.370:FF:000001">
    <property type="entry name" value="Retrovirus-related Pol polyprotein from transposon 17.6-like protein"/>
    <property type="match status" value="1"/>
</dbReference>
<dbReference type="CDD" id="cd09274">
    <property type="entry name" value="RNase_HI_RT_Ty3"/>
    <property type="match status" value="1"/>
</dbReference>
<dbReference type="InterPro" id="IPR050951">
    <property type="entry name" value="Retrovirus_Pol_polyprotein"/>
</dbReference>
<evidence type="ECO:0000256" key="3">
    <source>
        <dbReference type="ARBA" id="ARBA00022695"/>
    </source>
</evidence>
<dbReference type="AlphaFoldDB" id="A0A016S640"/>
<dbReference type="InterPro" id="IPR043502">
    <property type="entry name" value="DNA/RNA_pol_sf"/>
</dbReference>
<keyword evidence="5" id="KW-0255">Endonuclease</keyword>
<sequence length="247" mass="27755">MDPAKVEAIVNYPLPQSRSEFRTFLGMCSYYRKFVLGFSKVAATLHDLTSEKTKFEWNEERKACFGQLKKIITQAPVLAQPDIEGARSGRRPFKIHADASYQGLGAVLCQEGDDGLTCPIFFASKGLTSCEKRYHMTDLEALAVVFTLREFHMFVSGLPVEVYTDHQALTALFKRINVSARVLRWALELQKYNLEMIYLKGAANREADALSRAATSAEHGDDADTEQLIADTERAICRFSNERVGLD</sequence>
<dbReference type="PANTHER" id="PTHR37984:SF5">
    <property type="entry name" value="PROTEIN NYNRIN-LIKE"/>
    <property type="match status" value="1"/>
</dbReference>
<dbReference type="GO" id="GO:0016787">
    <property type="term" value="F:hydrolase activity"/>
    <property type="evidence" value="ECO:0007669"/>
    <property type="project" value="UniProtKB-KW"/>
</dbReference>
<dbReference type="EC" id="2.7.7.49" evidence="1"/>